<feature type="transmembrane region" description="Helical" evidence="12">
    <location>
        <begin position="344"/>
        <end position="369"/>
    </location>
</feature>
<dbReference type="GO" id="GO:0015193">
    <property type="term" value="F:L-proline transmembrane transporter activity"/>
    <property type="evidence" value="ECO:0007669"/>
    <property type="project" value="TreeGrafter"/>
</dbReference>
<proteinExistence type="inferred from homology"/>
<dbReference type="PANTHER" id="PTHR48086">
    <property type="entry name" value="SODIUM/PROLINE SYMPORTER-RELATED"/>
    <property type="match status" value="1"/>
</dbReference>
<comment type="similarity">
    <text evidence="2">Belongs to the sodium:solute symporter (SSF) (TC 2.A.21) family.</text>
</comment>
<feature type="transmembrane region" description="Helical" evidence="12">
    <location>
        <begin position="310"/>
        <end position="332"/>
    </location>
</feature>
<evidence type="ECO:0000256" key="3">
    <source>
        <dbReference type="ARBA" id="ARBA00022448"/>
    </source>
</evidence>
<feature type="transmembrane region" description="Helical" evidence="12">
    <location>
        <begin position="204"/>
        <end position="223"/>
    </location>
</feature>
<evidence type="ECO:0008006" key="14">
    <source>
        <dbReference type="Google" id="ProtNLM"/>
    </source>
</evidence>
<feature type="transmembrane region" description="Helical" evidence="12">
    <location>
        <begin position="42"/>
        <end position="61"/>
    </location>
</feature>
<feature type="transmembrane region" description="Helical" evidence="12">
    <location>
        <begin position="442"/>
        <end position="460"/>
    </location>
</feature>
<evidence type="ECO:0000256" key="12">
    <source>
        <dbReference type="SAM" id="Phobius"/>
    </source>
</evidence>
<keyword evidence="3" id="KW-0813">Transport</keyword>
<keyword evidence="9" id="KW-0406">Ion transport</keyword>
<reference evidence="13" key="1">
    <citation type="submission" date="2018-05" db="EMBL/GenBank/DDBJ databases">
        <authorList>
            <person name="Lanie J.A."/>
            <person name="Ng W.-L."/>
            <person name="Kazmierczak K.M."/>
            <person name="Andrzejewski T.M."/>
            <person name="Davidsen T.M."/>
            <person name="Wayne K.J."/>
            <person name="Tettelin H."/>
            <person name="Glass J.I."/>
            <person name="Rusch D."/>
            <person name="Podicherti R."/>
            <person name="Tsui H.-C.T."/>
            <person name="Winkler M.E."/>
        </authorList>
    </citation>
    <scope>NUCLEOTIDE SEQUENCE</scope>
</reference>
<evidence type="ECO:0000313" key="13">
    <source>
        <dbReference type="EMBL" id="SVB30225.1"/>
    </source>
</evidence>
<dbReference type="PROSITE" id="PS50283">
    <property type="entry name" value="NA_SOLUT_SYMP_3"/>
    <property type="match status" value="1"/>
</dbReference>
<evidence type="ECO:0000256" key="10">
    <source>
        <dbReference type="ARBA" id="ARBA00023136"/>
    </source>
</evidence>
<dbReference type="InterPro" id="IPR050277">
    <property type="entry name" value="Sodium:Solute_Symporter"/>
</dbReference>
<name>A0A382CVX3_9ZZZZ</name>
<dbReference type="GO" id="GO:0015824">
    <property type="term" value="P:proline transport"/>
    <property type="evidence" value="ECO:0007669"/>
    <property type="project" value="TreeGrafter"/>
</dbReference>
<evidence type="ECO:0000256" key="1">
    <source>
        <dbReference type="ARBA" id="ARBA00004651"/>
    </source>
</evidence>
<evidence type="ECO:0000256" key="7">
    <source>
        <dbReference type="ARBA" id="ARBA00022989"/>
    </source>
</evidence>
<feature type="transmembrane region" description="Helical" evidence="12">
    <location>
        <begin position="500"/>
        <end position="516"/>
    </location>
</feature>
<feature type="transmembrane region" description="Helical" evidence="12">
    <location>
        <begin position="389"/>
        <end position="409"/>
    </location>
</feature>
<evidence type="ECO:0000256" key="8">
    <source>
        <dbReference type="ARBA" id="ARBA00023053"/>
    </source>
</evidence>
<evidence type="ECO:0000256" key="5">
    <source>
        <dbReference type="ARBA" id="ARBA00022692"/>
    </source>
</evidence>
<keyword evidence="7 12" id="KW-1133">Transmembrane helix</keyword>
<dbReference type="Gene3D" id="1.20.1730.10">
    <property type="entry name" value="Sodium/glucose cotransporter"/>
    <property type="match status" value="1"/>
</dbReference>
<dbReference type="GO" id="GO:0005886">
    <property type="term" value="C:plasma membrane"/>
    <property type="evidence" value="ECO:0007669"/>
    <property type="project" value="UniProtKB-SubCell"/>
</dbReference>
<feature type="transmembrane region" description="Helical" evidence="12">
    <location>
        <begin position="174"/>
        <end position="192"/>
    </location>
</feature>
<dbReference type="InterPro" id="IPR038377">
    <property type="entry name" value="Na/Glc_symporter_sf"/>
</dbReference>
<evidence type="ECO:0000256" key="9">
    <source>
        <dbReference type="ARBA" id="ARBA00023065"/>
    </source>
</evidence>
<keyword evidence="5 12" id="KW-0812">Transmembrane</keyword>
<dbReference type="PANTHER" id="PTHR48086:SF3">
    <property type="entry name" value="SODIUM_PROLINE SYMPORTER"/>
    <property type="match status" value="1"/>
</dbReference>
<protein>
    <recommendedName>
        <fullName evidence="14">Sodium:proline symporter</fullName>
    </recommendedName>
</protein>
<feature type="transmembrane region" description="Helical" evidence="12">
    <location>
        <begin position="531"/>
        <end position="552"/>
    </location>
</feature>
<gene>
    <name evidence="13" type="ORF">METZ01_LOCUS183079</name>
</gene>
<dbReference type="Pfam" id="PF00474">
    <property type="entry name" value="SSF"/>
    <property type="match status" value="2"/>
</dbReference>
<evidence type="ECO:0000256" key="6">
    <source>
        <dbReference type="ARBA" id="ARBA00022847"/>
    </source>
</evidence>
<keyword evidence="11" id="KW-0739">Sodium transport</keyword>
<evidence type="ECO:0000256" key="2">
    <source>
        <dbReference type="ARBA" id="ARBA00006434"/>
    </source>
</evidence>
<feature type="transmembrane region" description="Helical" evidence="12">
    <location>
        <begin position="119"/>
        <end position="138"/>
    </location>
</feature>
<dbReference type="CDD" id="cd10322">
    <property type="entry name" value="SLC5sbd"/>
    <property type="match status" value="1"/>
</dbReference>
<organism evidence="13">
    <name type="scientific">marine metagenome</name>
    <dbReference type="NCBI Taxonomy" id="408172"/>
    <lineage>
        <taxon>unclassified sequences</taxon>
        <taxon>metagenomes</taxon>
        <taxon>ecological metagenomes</taxon>
    </lineage>
</organism>
<keyword evidence="6" id="KW-0769">Symport</keyword>
<accession>A0A382CVX3</accession>
<comment type="subcellular location">
    <subcellularLocation>
        <location evidence="1">Cell membrane</location>
        <topology evidence="1">Multi-pass membrane protein</topology>
    </subcellularLocation>
</comment>
<dbReference type="AlphaFoldDB" id="A0A382CVX3"/>
<feature type="transmembrane region" description="Helical" evidence="12">
    <location>
        <begin position="73"/>
        <end position="99"/>
    </location>
</feature>
<dbReference type="EMBL" id="UINC01036368">
    <property type="protein sequence ID" value="SVB30225.1"/>
    <property type="molecule type" value="Genomic_DNA"/>
</dbReference>
<dbReference type="InterPro" id="IPR001734">
    <property type="entry name" value="Na/solute_symporter"/>
</dbReference>
<keyword evidence="4" id="KW-1003">Cell membrane</keyword>
<evidence type="ECO:0000256" key="4">
    <source>
        <dbReference type="ARBA" id="ARBA00022475"/>
    </source>
</evidence>
<keyword evidence="8" id="KW-0915">Sodium</keyword>
<evidence type="ECO:0000256" key="11">
    <source>
        <dbReference type="ARBA" id="ARBA00023201"/>
    </source>
</evidence>
<feature type="transmembrane region" description="Helical" evidence="12">
    <location>
        <begin position="472"/>
        <end position="493"/>
    </location>
</feature>
<dbReference type="GO" id="GO:0005298">
    <property type="term" value="F:proline:sodium symporter activity"/>
    <property type="evidence" value="ECO:0007669"/>
    <property type="project" value="TreeGrafter"/>
</dbReference>
<sequence length="568" mass="61382">MTTLVVILLYLCLLLALGFYSSRLFRGTSKDYFVASHSIGPFLLLMSVFGTTMTAFALVGSTGKSFERGIGTYGLMASISGLVHAAVFFIVGIRLWAFGKKYGYVTQIQFFRARFESDGLGYLLFPILVLLVVPYLLIGIIGAGKTIEPVTAGAFPTIFTNPSIPAWLGGVPPWLTGLAVCVVVLAYVFMGGSRGAAYANTFQTIVFMIMGLVAFTFVVKALGGIDNAGNVSARITEDGKIVQDYRFDKKAGALKKNVPPKPIGRLLEQDRAKELANAQPHFTRTPIDVEFKKKNPKTGKISSFERQVGIPFLTFLTYLFIPLSVGMFPHLFQHWLTAKSAKAFRLTVIAHPLCIMVVWVPCVLIGAWASGLLPPGIPPPAVLSAMLKLLVGDPILTGLLTAGVLAAIMSSLDSQFLCMGTIFTNDIVLHRAGKEKYSDKQIIFIARAFIVGIVVLTYALAMLAKDANVFDLAIWCFSGFAALFPIVVAALYWKRATKEGAYAGIIAAMVLWFYYFQQSGYGGEYVVGPGIVPAAICFVASAVALVAVSLATKPPSKETLDKFFPDAA</sequence>
<keyword evidence="10 12" id="KW-0472">Membrane</keyword>